<dbReference type="InterPro" id="IPR036010">
    <property type="entry name" value="2Fe-2S_ferredoxin-like_sf"/>
</dbReference>
<evidence type="ECO:0000256" key="7">
    <source>
        <dbReference type="ARBA" id="ARBA00023004"/>
    </source>
</evidence>
<name>A0A238WH62_9PSEU</name>
<dbReference type="PROSITE" id="PS51384">
    <property type="entry name" value="FAD_FR"/>
    <property type="match status" value="1"/>
</dbReference>
<dbReference type="GO" id="GO:0051537">
    <property type="term" value="F:2 iron, 2 sulfur cluster binding"/>
    <property type="evidence" value="ECO:0007669"/>
    <property type="project" value="UniProtKB-KW"/>
</dbReference>
<keyword evidence="3" id="KW-0001">2Fe-2S</keyword>
<dbReference type="OrthoDB" id="9796486at2"/>
<dbReference type="InterPro" id="IPR017938">
    <property type="entry name" value="Riboflavin_synthase-like_b-brl"/>
</dbReference>
<sequence length="369" mass="40526">MTSLIPRRSRSLGAMTASLVDTLLTPHGIDRYLELVDPMKVRNEIRGKVTAVRRQTADTVTLTVHTSKRWRGFRAGQYVRVSVDIDGVRRTRCYSPANSELDPAGSLELTVKVDPHGLVSGHLYRNAAPGMILGLSQPDGEFTLPEPRPEQLLLVSGGSGITPALSMLRTLHDRGDTDGVVFVHYANTEQDVLYRDELAELDRANPGLRVALGFTHAEHGGDLHGFFTPAHLEEVAPNWRQAQTYLCGPDGLMDSVRALFYAEGLGEQLHTEVFTPPELEIDTENATGQVRFEHSGREIANSGRPLLEQAEEAGLRPEHGCRMGICFSCTKVKSRGCVQNALTGELSTEPEEEIQMCISVPVGDVDIYC</sequence>
<evidence type="ECO:0000259" key="9">
    <source>
        <dbReference type="PROSITE" id="PS51384"/>
    </source>
</evidence>
<evidence type="ECO:0000256" key="5">
    <source>
        <dbReference type="ARBA" id="ARBA00022827"/>
    </source>
</evidence>
<dbReference type="Pfam" id="PF00111">
    <property type="entry name" value="Fer2"/>
    <property type="match status" value="1"/>
</dbReference>
<comment type="cofactor">
    <cofactor evidence="1">
        <name>FAD</name>
        <dbReference type="ChEBI" id="CHEBI:57692"/>
    </cofactor>
</comment>
<dbReference type="PANTHER" id="PTHR47354">
    <property type="entry name" value="NADH OXIDOREDUCTASE HCR"/>
    <property type="match status" value="1"/>
</dbReference>
<dbReference type="Gene3D" id="3.40.50.80">
    <property type="entry name" value="Nucleotide-binding domain of ferredoxin-NADP reductase (FNR) module"/>
    <property type="match status" value="1"/>
</dbReference>
<dbReference type="Gene3D" id="3.10.20.30">
    <property type="match status" value="1"/>
</dbReference>
<dbReference type="Pfam" id="PF00175">
    <property type="entry name" value="NAD_binding_1"/>
    <property type="match status" value="1"/>
</dbReference>
<evidence type="ECO:0000256" key="8">
    <source>
        <dbReference type="ARBA" id="ARBA00023014"/>
    </source>
</evidence>
<keyword evidence="8" id="KW-0411">Iron-sulfur</keyword>
<accession>A0A238WH62</accession>
<keyword evidence="11" id="KW-1185">Reference proteome</keyword>
<dbReference type="EMBL" id="FZNW01000006">
    <property type="protein sequence ID" value="SNR45584.1"/>
    <property type="molecule type" value="Genomic_DNA"/>
</dbReference>
<reference evidence="10 11" key="1">
    <citation type="submission" date="2017-06" db="EMBL/GenBank/DDBJ databases">
        <authorList>
            <person name="Kim H.J."/>
            <person name="Triplett B.A."/>
        </authorList>
    </citation>
    <scope>NUCLEOTIDE SEQUENCE [LARGE SCALE GENOMIC DNA]</scope>
    <source>
        <strain evidence="10 11">DSM 45207</strain>
    </source>
</reference>
<dbReference type="PRINTS" id="PR00371">
    <property type="entry name" value="FPNCR"/>
</dbReference>
<dbReference type="SUPFAM" id="SSF54292">
    <property type="entry name" value="2Fe-2S ferredoxin-like"/>
    <property type="match status" value="1"/>
</dbReference>
<proteinExistence type="predicted"/>
<dbReference type="RefSeq" id="WP_089300718.1">
    <property type="nucleotide sequence ID" value="NZ_FZNW01000006.1"/>
</dbReference>
<evidence type="ECO:0000313" key="11">
    <source>
        <dbReference type="Proteomes" id="UP000198348"/>
    </source>
</evidence>
<dbReference type="GO" id="GO:0016491">
    <property type="term" value="F:oxidoreductase activity"/>
    <property type="evidence" value="ECO:0007669"/>
    <property type="project" value="UniProtKB-KW"/>
</dbReference>
<dbReference type="Proteomes" id="UP000198348">
    <property type="component" value="Unassembled WGS sequence"/>
</dbReference>
<evidence type="ECO:0000256" key="1">
    <source>
        <dbReference type="ARBA" id="ARBA00001974"/>
    </source>
</evidence>
<gene>
    <name evidence="10" type="ORF">SAMN06265360_106144</name>
</gene>
<organism evidence="10 11">
    <name type="scientific">Haloechinothrix alba</name>
    <dbReference type="NCBI Taxonomy" id="664784"/>
    <lineage>
        <taxon>Bacteria</taxon>
        <taxon>Bacillati</taxon>
        <taxon>Actinomycetota</taxon>
        <taxon>Actinomycetes</taxon>
        <taxon>Pseudonocardiales</taxon>
        <taxon>Pseudonocardiaceae</taxon>
        <taxon>Haloechinothrix</taxon>
    </lineage>
</organism>
<keyword evidence="5" id="KW-0274">FAD</keyword>
<dbReference type="InterPro" id="IPR050415">
    <property type="entry name" value="MRET"/>
</dbReference>
<dbReference type="Pfam" id="PF00970">
    <property type="entry name" value="FAD_binding_6"/>
    <property type="match status" value="1"/>
</dbReference>
<dbReference type="InterPro" id="IPR001041">
    <property type="entry name" value="2Fe-2S_ferredoxin-type"/>
</dbReference>
<dbReference type="PRINTS" id="PR00410">
    <property type="entry name" value="PHEHYDRXLASE"/>
</dbReference>
<keyword evidence="2" id="KW-0285">Flavoprotein</keyword>
<feature type="domain" description="FAD-binding FR-type" evidence="9">
    <location>
        <begin position="42"/>
        <end position="145"/>
    </location>
</feature>
<dbReference type="SUPFAM" id="SSF63380">
    <property type="entry name" value="Riboflavin synthase domain-like"/>
    <property type="match status" value="1"/>
</dbReference>
<keyword evidence="7" id="KW-0408">Iron</keyword>
<protein>
    <submittedName>
        <fullName evidence="10">Ferredoxin-NADP reductase</fullName>
    </submittedName>
</protein>
<evidence type="ECO:0000313" key="10">
    <source>
        <dbReference type="EMBL" id="SNR45584.1"/>
    </source>
</evidence>
<dbReference type="Gene3D" id="2.40.30.10">
    <property type="entry name" value="Translation factors"/>
    <property type="match status" value="1"/>
</dbReference>
<dbReference type="InterPro" id="IPR001709">
    <property type="entry name" value="Flavoprot_Pyr_Nucl_cyt_Rdtase"/>
</dbReference>
<dbReference type="InterPro" id="IPR039261">
    <property type="entry name" value="FNR_nucleotide-bd"/>
</dbReference>
<dbReference type="InterPro" id="IPR017927">
    <property type="entry name" value="FAD-bd_FR_type"/>
</dbReference>
<dbReference type="PANTHER" id="PTHR47354:SF6">
    <property type="entry name" value="NADH OXIDOREDUCTASE HCR"/>
    <property type="match status" value="1"/>
</dbReference>
<evidence type="ECO:0000256" key="2">
    <source>
        <dbReference type="ARBA" id="ARBA00022630"/>
    </source>
</evidence>
<evidence type="ECO:0000256" key="3">
    <source>
        <dbReference type="ARBA" id="ARBA00022714"/>
    </source>
</evidence>
<dbReference type="InterPro" id="IPR001433">
    <property type="entry name" value="OxRdtase_FAD/NAD-bd"/>
</dbReference>
<dbReference type="InterPro" id="IPR012675">
    <property type="entry name" value="Beta-grasp_dom_sf"/>
</dbReference>
<dbReference type="SUPFAM" id="SSF52343">
    <property type="entry name" value="Ferredoxin reductase-like, C-terminal NADP-linked domain"/>
    <property type="match status" value="1"/>
</dbReference>
<evidence type="ECO:0000256" key="6">
    <source>
        <dbReference type="ARBA" id="ARBA00023002"/>
    </source>
</evidence>
<dbReference type="CDD" id="cd00207">
    <property type="entry name" value="fer2"/>
    <property type="match status" value="1"/>
</dbReference>
<dbReference type="CDD" id="cd06216">
    <property type="entry name" value="FNR_iron_sulfur_binding_2"/>
    <property type="match status" value="1"/>
</dbReference>
<evidence type="ECO:0000256" key="4">
    <source>
        <dbReference type="ARBA" id="ARBA00022723"/>
    </source>
</evidence>
<dbReference type="GO" id="GO:0046872">
    <property type="term" value="F:metal ion binding"/>
    <property type="evidence" value="ECO:0007669"/>
    <property type="project" value="UniProtKB-KW"/>
</dbReference>
<keyword evidence="6" id="KW-0560">Oxidoreductase</keyword>
<dbReference type="AlphaFoldDB" id="A0A238WH62"/>
<keyword evidence="4" id="KW-0479">Metal-binding</keyword>
<dbReference type="InterPro" id="IPR008333">
    <property type="entry name" value="Cbr1-like_FAD-bd_dom"/>
</dbReference>